<reference evidence="2 3" key="1">
    <citation type="journal article" date="2020" name="Arch. Microbiol.">
        <title>Bradyrhizobium uaiense sp. nov., a new highly efficient cowpea symbiont.</title>
        <authorList>
            <person name="Cabral Michel D."/>
            <person name="Azarias Guimaraes A."/>
            <person name="Martins da Costa E."/>
            <person name="Soares de Carvalho T."/>
            <person name="Balsanelli E."/>
            <person name="Willems A."/>
            <person name="Maltempi de Souza E."/>
            <person name="de Souza Moreira F.M."/>
        </authorList>
    </citation>
    <scope>NUCLEOTIDE SEQUENCE [LARGE SCALE GENOMIC DNA]</scope>
    <source>
        <strain evidence="2 3">UFLA 03-164</strain>
    </source>
</reference>
<keyword evidence="1" id="KW-0732">Signal</keyword>
<organism evidence="2 3">
    <name type="scientific">Bradyrhizobium uaiense</name>
    <dbReference type="NCBI Taxonomy" id="2594946"/>
    <lineage>
        <taxon>Bacteria</taxon>
        <taxon>Pseudomonadati</taxon>
        <taxon>Pseudomonadota</taxon>
        <taxon>Alphaproteobacteria</taxon>
        <taxon>Hyphomicrobiales</taxon>
        <taxon>Nitrobacteraceae</taxon>
        <taxon>Bradyrhizobium</taxon>
    </lineage>
</organism>
<proteinExistence type="predicted"/>
<comment type="caution">
    <text evidence="2">The sequence shown here is derived from an EMBL/GenBank/DDBJ whole genome shotgun (WGS) entry which is preliminary data.</text>
</comment>
<protein>
    <recommendedName>
        <fullName evidence="4">DUF4893 domain-containing protein</fullName>
    </recommendedName>
</protein>
<dbReference type="EMBL" id="VKHP01000173">
    <property type="protein sequence ID" value="NEV00352.1"/>
    <property type="molecule type" value="Genomic_DNA"/>
</dbReference>
<sequence length="164" mass="17732">MIGGKTIRSLLAASLLMFLQATDAIAIMATPQLFDAPVPEAWRAPLTRFLSGLHVSDTMSTAEASRATVFRNLAGGSEMMIIRVRHKEACTVDEDECLTVIGHIENNELISDAMFYTGDKISYGDSKPRVPGAQSFPIFFYGKQRAVGVIVTAKGLVVSCHAIP</sequence>
<accession>A0A6P1BS12</accession>
<dbReference type="AlphaFoldDB" id="A0A6P1BS12"/>
<evidence type="ECO:0000256" key="1">
    <source>
        <dbReference type="SAM" id="SignalP"/>
    </source>
</evidence>
<feature type="signal peptide" evidence="1">
    <location>
        <begin position="1"/>
        <end position="26"/>
    </location>
</feature>
<evidence type="ECO:0000313" key="2">
    <source>
        <dbReference type="EMBL" id="NEV00352.1"/>
    </source>
</evidence>
<name>A0A6P1BS12_9BRAD</name>
<dbReference type="RefSeq" id="WP_163159919.1">
    <property type="nucleotide sequence ID" value="NZ_VKHP01000173.1"/>
</dbReference>
<feature type="chain" id="PRO_5026962103" description="DUF4893 domain-containing protein" evidence="1">
    <location>
        <begin position="27"/>
        <end position="164"/>
    </location>
</feature>
<evidence type="ECO:0000313" key="3">
    <source>
        <dbReference type="Proteomes" id="UP000468531"/>
    </source>
</evidence>
<gene>
    <name evidence="2" type="ORF">FNJ47_32210</name>
</gene>
<evidence type="ECO:0008006" key="4">
    <source>
        <dbReference type="Google" id="ProtNLM"/>
    </source>
</evidence>
<dbReference type="Proteomes" id="UP000468531">
    <property type="component" value="Unassembled WGS sequence"/>
</dbReference>
<keyword evidence="3" id="KW-1185">Reference proteome</keyword>